<dbReference type="Proteomes" id="UP000052008">
    <property type="component" value="Unassembled WGS sequence"/>
</dbReference>
<evidence type="ECO:0000256" key="5">
    <source>
        <dbReference type="ARBA" id="ARBA00023277"/>
    </source>
</evidence>
<feature type="binding site" evidence="10">
    <location>
        <position position="98"/>
    </location>
    <ligand>
        <name>Zn(2+)</name>
        <dbReference type="ChEBI" id="CHEBI:29105"/>
    </ligand>
</feature>
<comment type="cofactor">
    <cofactor evidence="10">
        <name>Zn(2+)</name>
        <dbReference type="ChEBI" id="CHEBI:29105"/>
    </cofactor>
</comment>
<dbReference type="PANTHER" id="PTHR42891:SF1">
    <property type="entry name" value="D-GLYCERO-BETA-D-MANNO-HEPTOSE-1,7-BISPHOSPHATE 7-PHOSPHATASE"/>
    <property type="match status" value="1"/>
</dbReference>
<feature type="binding site" evidence="10">
    <location>
        <position position="92"/>
    </location>
    <ligand>
        <name>Zn(2+)</name>
        <dbReference type="ChEBI" id="CHEBI:29105"/>
    </ligand>
</feature>
<keyword evidence="5 7" id="KW-0119">Carbohydrate metabolism</keyword>
<evidence type="ECO:0000313" key="12">
    <source>
        <dbReference type="Proteomes" id="UP000052008"/>
    </source>
</evidence>
<evidence type="ECO:0000313" key="11">
    <source>
        <dbReference type="EMBL" id="KPJ53016.1"/>
    </source>
</evidence>
<evidence type="ECO:0000256" key="7">
    <source>
        <dbReference type="PIRNR" id="PIRNR004682"/>
    </source>
</evidence>
<keyword evidence="3 10" id="KW-0479">Metal-binding</keyword>
<dbReference type="InterPro" id="IPR004446">
    <property type="entry name" value="Heptose_bisP_phosphatase"/>
</dbReference>
<dbReference type="STRING" id="1703770.AMJ39_06205"/>
<dbReference type="EMBL" id="LIZS01000033">
    <property type="protein sequence ID" value="KPJ53016.1"/>
    <property type="molecule type" value="Genomic_DNA"/>
</dbReference>
<keyword evidence="10" id="KW-0862">Zinc</keyword>
<reference evidence="11 12" key="1">
    <citation type="journal article" date="2015" name="Microbiome">
        <title>Genomic resolution of linkages in carbon, nitrogen, and sulfur cycling among widespread estuary sediment bacteria.</title>
        <authorList>
            <person name="Baker B.J."/>
            <person name="Lazar C.S."/>
            <person name="Teske A.P."/>
            <person name="Dick G.J."/>
        </authorList>
    </citation>
    <scope>NUCLEOTIDE SEQUENCE [LARGE SCALE GENOMIC DNA]</scope>
    <source>
        <strain evidence="11">DG_24</strain>
    </source>
</reference>
<protein>
    <recommendedName>
        <fullName evidence="6 7">D,D-heptose 1,7-bisphosphate phosphatase</fullName>
        <ecNumber evidence="7">3.1.3.-</ecNumber>
    </recommendedName>
</protein>
<feature type="binding site" evidence="10">
    <location>
        <position position="90"/>
    </location>
    <ligand>
        <name>Zn(2+)</name>
        <dbReference type="ChEBI" id="CHEBI:29105"/>
    </ligand>
</feature>
<dbReference type="GO" id="GO:0005975">
    <property type="term" value="P:carbohydrate metabolic process"/>
    <property type="evidence" value="ECO:0007669"/>
    <property type="project" value="InterPro"/>
</dbReference>
<keyword evidence="2 7" id="KW-0963">Cytoplasm</keyword>
<evidence type="ECO:0000256" key="10">
    <source>
        <dbReference type="PIRSR" id="PIRSR004682-4"/>
    </source>
</evidence>
<dbReference type="InterPro" id="IPR036412">
    <property type="entry name" value="HAD-like_sf"/>
</dbReference>
<dbReference type="InterPro" id="IPR023214">
    <property type="entry name" value="HAD_sf"/>
</dbReference>
<dbReference type="NCBIfam" id="TIGR01662">
    <property type="entry name" value="HAD-SF-IIIA"/>
    <property type="match status" value="1"/>
</dbReference>
<evidence type="ECO:0000256" key="6">
    <source>
        <dbReference type="ARBA" id="ARBA00031828"/>
    </source>
</evidence>
<gene>
    <name evidence="11" type="ORF">AMJ39_06205</name>
</gene>
<evidence type="ECO:0000256" key="9">
    <source>
        <dbReference type="PIRSR" id="PIRSR004682-3"/>
    </source>
</evidence>
<dbReference type="GO" id="GO:0005737">
    <property type="term" value="C:cytoplasm"/>
    <property type="evidence" value="ECO:0007669"/>
    <property type="project" value="UniProtKB-SubCell"/>
</dbReference>
<dbReference type="PANTHER" id="PTHR42891">
    <property type="entry name" value="D-GLYCERO-BETA-D-MANNO-HEPTOSE-1,7-BISPHOSPHATE 7-PHOSPHATASE"/>
    <property type="match status" value="1"/>
</dbReference>
<feature type="active site" description="Nucleophile" evidence="8">
    <location>
        <position position="9"/>
    </location>
</feature>
<evidence type="ECO:0000256" key="4">
    <source>
        <dbReference type="ARBA" id="ARBA00022801"/>
    </source>
</evidence>
<comment type="subcellular location">
    <subcellularLocation>
        <location evidence="1 7">Cytoplasm</location>
    </subcellularLocation>
</comment>
<comment type="similarity">
    <text evidence="7">Belongs to the gmhB family.</text>
</comment>
<dbReference type="Pfam" id="PF13242">
    <property type="entry name" value="Hydrolase_like"/>
    <property type="match status" value="1"/>
</dbReference>
<dbReference type="InterPro" id="IPR006543">
    <property type="entry name" value="Histidinol-phos"/>
</dbReference>
<name>A0A0S7WS89_UNCT6</name>
<feature type="site" description="Stabilizes the phosphoryl group" evidence="9">
    <location>
        <position position="51"/>
    </location>
</feature>
<dbReference type="CDD" id="cd07503">
    <property type="entry name" value="HAD_HisB-N"/>
    <property type="match status" value="1"/>
</dbReference>
<evidence type="ECO:0000256" key="3">
    <source>
        <dbReference type="ARBA" id="ARBA00022723"/>
    </source>
</evidence>
<sequence length="198" mass="21797">MGRIAVFLDRDGTVNREVGYLSDRTRLALYPDAGEAIRTLNRLGVKVVLVSNQSGVGRGFFPPEAVEEVNAELRRLLGRLGANLDAIYWCSHVPEDGCDCRKPEPGQVRRAERELGIDPRRSYVVGDRTSDLELARQVGAKSVLVLTGYGKKVYEGGARADYVARGLGDAVQWIVKDLGEEQHGNKCDGLARAPFRRS</sequence>
<feature type="site" description="Contributes to substrate recognition" evidence="9">
    <location>
        <position position="101"/>
    </location>
</feature>
<dbReference type="PATRIC" id="fig|1703770.3.peg.1040"/>
<dbReference type="GO" id="GO:0046872">
    <property type="term" value="F:metal ion binding"/>
    <property type="evidence" value="ECO:0007669"/>
    <property type="project" value="UniProtKB-KW"/>
</dbReference>
<feature type="binding site" evidence="10">
    <location>
        <position position="11"/>
    </location>
    <ligand>
        <name>Mg(2+)</name>
        <dbReference type="ChEBI" id="CHEBI:18420"/>
    </ligand>
</feature>
<proteinExistence type="inferred from homology"/>
<feature type="active site" description="Nucleophile" evidence="8">
    <location>
        <position position="11"/>
    </location>
</feature>
<accession>A0A0S7WS89</accession>
<comment type="cofactor">
    <cofactor evidence="10">
        <name>Mg(2+)</name>
        <dbReference type="ChEBI" id="CHEBI:18420"/>
    </cofactor>
</comment>
<feature type="binding site" evidence="10">
    <location>
        <position position="9"/>
    </location>
    <ligand>
        <name>Mg(2+)</name>
        <dbReference type="ChEBI" id="CHEBI:18420"/>
    </ligand>
</feature>
<dbReference type="PIRSF" id="PIRSF004682">
    <property type="entry name" value="GmhB"/>
    <property type="match status" value="1"/>
</dbReference>
<dbReference type="EC" id="3.1.3.-" evidence="7"/>
<dbReference type="InterPro" id="IPR006549">
    <property type="entry name" value="HAD-SF_hydro_IIIA"/>
</dbReference>
<feature type="binding site" evidence="10">
    <location>
        <position position="100"/>
    </location>
    <ligand>
        <name>Zn(2+)</name>
        <dbReference type="ChEBI" id="CHEBI:29105"/>
    </ligand>
</feature>
<dbReference type="NCBIfam" id="TIGR01656">
    <property type="entry name" value="Histidinol-ppas"/>
    <property type="match status" value="1"/>
</dbReference>
<organism evidence="11 12">
    <name type="scientific">candidate division TA06 bacterium DG_24</name>
    <dbReference type="NCBI Taxonomy" id="1703770"/>
    <lineage>
        <taxon>Bacteria</taxon>
        <taxon>Bacteria division TA06</taxon>
    </lineage>
</organism>
<feature type="site" description="Stabilizes the phosphoryl group" evidence="9">
    <location>
        <position position="102"/>
    </location>
</feature>
<feature type="binding site" evidence="10">
    <location>
        <position position="127"/>
    </location>
    <ligand>
        <name>Mg(2+)</name>
        <dbReference type="ChEBI" id="CHEBI:18420"/>
    </ligand>
</feature>
<dbReference type="GO" id="GO:0016791">
    <property type="term" value="F:phosphatase activity"/>
    <property type="evidence" value="ECO:0007669"/>
    <property type="project" value="InterPro"/>
</dbReference>
<evidence type="ECO:0000256" key="1">
    <source>
        <dbReference type="ARBA" id="ARBA00004496"/>
    </source>
</evidence>
<dbReference type="AlphaFoldDB" id="A0A0S7WS89"/>
<dbReference type="Gene3D" id="3.40.50.1000">
    <property type="entry name" value="HAD superfamily/HAD-like"/>
    <property type="match status" value="1"/>
</dbReference>
<evidence type="ECO:0000256" key="2">
    <source>
        <dbReference type="ARBA" id="ARBA00022490"/>
    </source>
</evidence>
<evidence type="ECO:0000256" key="8">
    <source>
        <dbReference type="PIRSR" id="PIRSR004682-1"/>
    </source>
</evidence>
<dbReference type="SUPFAM" id="SSF56784">
    <property type="entry name" value="HAD-like"/>
    <property type="match status" value="1"/>
</dbReference>
<keyword evidence="10" id="KW-0460">Magnesium</keyword>
<comment type="caution">
    <text evidence="11">The sequence shown here is derived from an EMBL/GenBank/DDBJ whole genome shotgun (WGS) entry which is preliminary data.</text>
</comment>
<keyword evidence="4 7" id="KW-0378">Hydrolase</keyword>